<dbReference type="Gene3D" id="3.30.70.20">
    <property type="match status" value="1"/>
</dbReference>
<dbReference type="InterPro" id="IPR017900">
    <property type="entry name" value="4Fe4S_Fe_S_CS"/>
</dbReference>
<evidence type="ECO:0000256" key="1">
    <source>
        <dbReference type="ARBA" id="ARBA00022448"/>
    </source>
</evidence>
<sequence length="471" mass="53243">MATVNTPKKHVPNRDSLTAINDDGSRYIIHPSDAKGRFRFWRRASAYFLILLYAALPWIQIGGYPAVFLDTDAMRFHFLGMTFASQDLWLAFFLISGLGFGLFYITALLGRIWCGWACPQTVFLEHVYRRVERWIEGDAVKRRKLDSSKWGIERIWKRGLKHSLFVLLSLALAHMFMAYFVSVPGLWQMMHEAPAENWKVFVFVFVFATILYLNFGWFREQLCIVICPYGRLQSALIDEHSMVIGYDEQRGEPRGKAKDADAGDCIDCNRCVQVCPTGIDIRQGLQLECIGCAACVDACDSVMDKLKRPRGLVRYDSMEGLEGRKTKYVRPRMILYTVLLLIGAGVLLTSLRGLSDATITAWRAPGASYYVDADAVRNQFMVRVTNTRNDPTSYSLALESSQDGIVARGVNENFEIAGNGDFVRPVIVLVDKKEFTGAFKMEVSVLDAEGEILMSRPLEFIGPSPKLLNKE</sequence>
<evidence type="ECO:0000256" key="5">
    <source>
        <dbReference type="ARBA" id="ARBA00023004"/>
    </source>
</evidence>
<evidence type="ECO:0000259" key="8">
    <source>
        <dbReference type="PROSITE" id="PS51379"/>
    </source>
</evidence>
<protein>
    <submittedName>
        <fullName evidence="9">Cytochrome c oxidase accessory protein CcoG</fullName>
    </submittedName>
</protein>
<feature type="transmembrane region" description="Helical" evidence="7">
    <location>
        <begin position="333"/>
        <end position="351"/>
    </location>
</feature>
<keyword evidence="2" id="KW-0004">4Fe-4S</keyword>
<dbReference type="SUPFAM" id="SSF54862">
    <property type="entry name" value="4Fe-4S ferredoxins"/>
    <property type="match status" value="1"/>
</dbReference>
<organism evidence="9 10">
    <name type="scientific">Pelagicoccus albus</name>
    <dbReference type="NCBI Taxonomy" id="415222"/>
    <lineage>
        <taxon>Bacteria</taxon>
        <taxon>Pseudomonadati</taxon>
        <taxon>Verrucomicrobiota</taxon>
        <taxon>Opitutia</taxon>
        <taxon>Puniceicoccales</taxon>
        <taxon>Pelagicoccaceae</taxon>
        <taxon>Pelagicoccus</taxon>
    </lineage>
</organism>
<keyword evidence="4" id="KW-0249">Electron transport</keyword>
<dbReference type="InterPro" id="IPR017896">
    <property type="entry name" value="4Fe4S_Fe-S-bd"/>
</dbReference>
<evidence type="ECO:0000256" key="7">
    <source>
        <dbReference type="SAM" id="Phobius"/>
    </source>
</evidence>
<keyword evidence="5" id="KW-0408">Iron</keyword>
<comment type="caution">
    <text evidence="9">The sequence shown here is derived from an EMBL/GenBank/DDBJ whole genome shotgun (WGS) entry which is preliminary data.</text>
</comment>
<keyword evidence="1" id="KW-0813">Transport</keyword>
<keyword evidence="10" id="KW-1185">Reference proteome</keyword>
<dbReference type="NCBIfam" id="TIGR02745">
    <property type="entry name" value="ccoG_rdxA_fixG"/>
    <property type="match status" value="1"/>
</dbReference>
<accession>A0A7X1B2X9</accession>
<dbReference type="Gene3D" id="2.60.40.10">
    <property type="entry name" value="Immunoglobulins"/>
    <property type="match status" value="1"/>
</dbReference>
<feature type="domain" description="4Fe-4S ferredoxin-type" evidence="8">
    <location>
        <begin position="256"/>
        <end position="284"/>
    </location>
</feature>
<dbReference type="Proteomes" id="UP000526501">
    <property type="component" value="Unassembled WGS sequence"/>
</dbReference>
<feature type="transmembrane region" description="Helical" evidence="7">
    <location>
        <begin position="164"/>
        <end position="186"/>
    </location>
</feature>
<reference evidence="9 10" key="1">
    <citation type="submission" date="2020-07" db="EMBL/GenBank/DDBJ databases">
        <authorList>
            <person name="Feng X."/>
        </authorList>
    </citation>
    <scope>NUCLEOTIDE SEQUENCE [LARGE SCALE GENOMIC DNA]</scope>
    <source>
        <strain evidence="9 10">JCM23202</strain>
    </source>
</reference>
<dbReference type="AlphaFoldDB" id="A0A7X1B2X9"/>
<feature type="transmembrane region" description="Helical" evidence="7">
    <location>
        <begin position="198"/>
        <end position="215"/>
    </location>
</feature>
<dbReference type="GO" id="GO:0051539">
    <property type="term" value="F:4 iron, 4 sulfur cluster binding"/>
    <property type="evidence" value="ECO:0007669"/>
    <property type="project" value="UniProtKB-KW"/>
</dbReference>
<dbReference type="InterPro" id="IPR014116">
    <property type="entry name" value="Cyt_c_oxidase_cbb3_FixG"/>
</dbReference>
<dbReference type="InterPro" id="IPR013783">
    <property type="entry name" value="Ig-like_fold"/>
</dbReference>
<dbReference type="GO" id="GO:0005886">
    <property type="term" value="C:plasma membrane"/>
    <property type="evidence" value="ECO:0007669"/>
    <property type="project" value="TreeGrafter"/>
</dbReference>
<dbReference type="RefSeq" id="WP_185658493.1">
    <property type="nucleotide sequence ID" value="NZ_CAWPOO010000001.1"/>
</dbReference>
<dbReference type="InterPro" id="IPR032879">
    <property type="entry name" value="FixG_C"/>
</dbReference>
<evidence type="ECO:0000313" key="9">
    <source>
        <dbReference type="EMBL" id="MBC2604602.1"/>
    </source>
</evidence>
<dbReference type="Pfam" id="PF12801">
    <property type="entry name" value="Fer4_5"/>
    <property type="match status" value="1"/>
</dbReference>
<dbReference type="InterPro" id="IPR051684">
    <property type="entry name" value="Electron_Trans/Redox"/>
</dbReference>
<evidence type="ECO:0000313" key="10">
    <source>
        <dbReference type="Proteomes" id="UP000526501"/>
    </source>
</evidence>
<dbReference type="Pfam" id="PF11614">
    <property type="entry name" value="FixG_C"/>
    <property type="match status" value="1"/>
</dbReference>
<keyword evidence="3" id="KW-0479">Metal-binding</keyword>
<evidence type="ECO:0000256" key="2">
    <source>
        <dbReference type="ARBA" id="ARBA00022485"/>
    </source>
</evidence>
<keyword evidence="7" id="KW-1133">Transmembrane helix</keyword>
<evidence type="ECO:0000256" key="4">
    <source>
        <dbReference type="ARBA" id="ARBA00022982"/>
    </source>
</evidence>
<keyword evidence="7" id="KW-0472">Membrane</keyword>
<name>A0A7X1B2X9_9BACT</name>
<keyword evidence="6" id="KW-0411">Iron-sulfur</keyword>
<dbReference type="PANTHER" id="PTHR30176">
    <property type="entry name" value="FERREDOXIN-TYPE PROTEIN NAPH"/>
    <property type="match status" value="1"/>
</dbReference>
<dbReference type="GO" id="GO:0046872">
    <property type="term" value="F:metal ion binding"/>
    <property type="evidence" value="ECO:0007669"/>
    <property type="project" value="UniProtKB-KW"/>
</dbReference>
<dbReference type="Pfam" id="PF13746">
    <property type="entry name" value="Fer4_18"/>
    <property type="match status" value="1"/>
</dbReference>
<evidence type="ECO:0000256" key="6">
    <source>
        <dbReference type="ARBA" id="ARBA00023014"/>
    </source>
</evidence>
<feature type="transmembrane region" description="Helical" evidence="7">
    <location>
        <begin position="88"/>
        <end position="109"/>
    </location>
</feature>
<proteinExistence type="predicted"/>
<evidence type="ECO:0000256" key="3">
    <source>
        <dbReference type="ARBA" id="ARBA00022723"/>
    </source>
</evidence>
<dbReference type="PROSITE" id="PS51379">
    <property type="entry name" value="4FE4S_FER_2"/>
    <property type="match status" value="1"/>
</dbReference>
<dbReference type="PANTHER" id="PTHR30176:SF3">
    <property type="entry name" value="FERREDOXIN-TYPE PROTEIN NAPH"/>
    <property type="match status" value="1"/>
</dbReference>
<feature type="transmembrane region" description="Helical" evidence="7">
    <location>
        <begin position="46"/>
        <end position="68"/>
    </location>
</feature>
<gene>
    <name evidence="9" type="primary">ccoG</name>
    <name evidence="9" type="ORF">H5P27_00875</name>
</gene>
<dbReference type="PROSITE" id="PS00198">
    <property type="entry name" value="4FE4S_FER_1"/>
    <property type="match status" value="1"/>
</dbReference>
<dbReference type="EMBL" id="JACHVC010000001">
    <property type="protein sequence ID" value="MBC2604602.1"/>
    <property type="molecule type" value="Genomic_DNA"/>
</dbReference>
<keyword evidence="7" id="KW-0812">Transmembrane</keyword>